<dbReference type="PROSITE" id="PS50983">
    <property type="entry name" value="FE_B12_PBP"/>
    <property type="match status" value="1"/>
</dbReference>
<evidence type="ECO:0000256" key="2">
    <source>
        <dbReference type="SAM" id="MobiDB-lite"/>
    </source>
</evidence>
<protein>
    <submittedName>
        <fullName evidence="4">ABC transporter, periplasmic substrate-binding protein</fullName>
    </submittedName>
</protein>
<name>T1C334_9ZZZZ</name>
<dbReference type="PANTHER" id="PTHR30535:SF34">
    <property type="entry name" value="MOLYBDATE-BINDING PROTEIN MOLA"/>
    <property type="match status" value="1"/>
</dbReference>
<dbReference type="NCBIfam" id="NF038402">
    <property type="entry name" value="TroA_like"/>
    <property type="match status" value="1"/>
</dbReference>
<dbReference type="PANTHER" id="PTHR30535">
    <property type="entry name" value="VITAMIN B12-BINDING PROTEIN"/>
    <property type="match status" value="1"/>
</dbReference>
<gene>
    <name evidence="4" type="ORF">B1B_01706</name>
</gene>
<dbReference type="Pfam" id="PF01497">
    <property type="entry name" value="Peripla_BP_2"/>
    <property type="match status" value="1"/>
</dbReference>
<accession>T1C334</accession>
<evidence type="ECO:0000256" key="1">
    <source>
        <dbReference type="ARBA" id="ARBA00022729"/>
    </source>
</evidence>
<proteinExistence type="predicted"/>
<dbReference type="GO" id="GO:0071281">
    <property type="term" value="P:cellular response to iron ion"/>
    <property type="evidence" value="ECO:0007669"/>
    <property type="project" value="TreeGrafter"/>
</dbReference>
<feature type="region of interest" description="Disordered" evidence="2">
    <location>
        <begin position="276"/>
        <end position="296"/>
    </location>
</feature>
<keyword evidence="1" id="KW-0732">Signal</keyword>
<reference evidence="4" key="2">
    <citation type="journal article" date="2014" name="ISME J.">
        <title>Microbial stratification in low pH oxic and suboxic macroscopic growths along an acid mine drainage.</title>
        <authorList>
            <person name="Mendez-Garcia C."/>
            <person name="Mesa V."/>
            <person name="Sprenger R.R."/>
            <person name="Richter M."/>
            <person name="Diez M.S."/>
            <person name="Solano J."/>
            <person name="Bargiela R."/>
            <person name="Golyshina O.V."/>
            <person name="Manteca A."/>
            <person name="Ramos J.L."/>
            <person name="Gallego J.R."/>
            <person name="Llorente I."/>
            <person name="Martins Dos Santos V.A."/>
            <person name="Jensen O.N."/>
            <person name="Pelaez A.I."/>
            <person name="Sanchez J."/>
            <person name="Ferrer M."/>
        </authorList>
    </citation>
    <scope>NUCLEOTIDE SEQUENCE</scope>
</reference>
<dbReference type="Gene3D" id="3.40.50.1980">
    <property type="entry name" value="Nitrogenase molybdenum iron protein domain"/>
    <property type="match status" value="2"/>
</dbReference>
<dbReference type="SUPFAM" id="SSF53807">
    <property type="entry name" value="Helical backbone' metal receptor"/>
    <property type="match status" value="1"/>
</dbReference>
<evidence type="ECO:0000313" key="4">
    <source>
        <dbReference type="EMBL" id="EQD76412.1"/>
    </source>
</evidence>
<sequence>MLNALFLMVCMIAPPAGSATRIITLSPALAEMVFDVGAGRDLVGTVRFSRHPARAREVPRVGDAFSLDLSRILFLRPTLILAWKGGTPPAAIAALRRLHLTVVSLGATRLRGIARELVTIGQLTGHAVQAERAEQAFRMTLARMRQVSREPVPLRVFYEIARSPLYTIGRPQIISRAIRVCGGTGIFAGIDEMAFPVSLAAVLKRNPQVIIVGRARSVRFWERFRELSAVRAGAVDVIRPGLLAQATPRMLRGIEMLCQDLARARISRAIRQGALRGGGGASHGYGPRVLPPHLPP</sequence>
<dbReference type="InterPro" id="IPR002491">
    <property type="entry name" value="ABC_transptr_periplasmic_BD"/>
</dbReference>
<feature type="domain" description="Fe/B12 periplasmic-binding" evidence="3">
    <location>
        <begin position="21"/>
        <end position="269"/>
    </location>
</feature>
<dbReference type="AlphaFoldDB" id="T1C334"/>
<dbReference type="InterPro" id="IPR050902">
    <property type="entry name" value="ABC_Transporter_SBP"/>
</dbReference>
<dbReference type="EMBL" id="AUZY01001064">
    <property type="protein sequence ID" value="EQD76412.1"/>
    <property type="molecule type" value="Genomic_DNA"/>
</dbReference>
<evidence type="ECO:0000259" key="3">
    <source>
        <dbReference type="PROSITE" id="PS50983"/>
    </source>
</evidence>
<dbReference type="InterPro" id="IPR054828">
    <property type="entry name" value="Vit_B12_bind_prot"/>
</dbReference>
<comment type="caution">
    <text evidence="4">The sequence shown here is derived from an EMBL/GenBank/DDBJ whole genome shotgun (WGS) entry which is preliminary data.</text>
</comment>
<organism evidence="4">
    <name type="scientific">mine drainage metagenome</name>
    <dbReference type="NCBI Taxonomy" id="410659"/>
    <lineage>
        <taxon>unclassified sequences</taxon>
        <taxon>metagenomes</taxon>
        <taxon>ecological metagenomes</taxon>
    </lineage>
</organism>
<reference evidence="4" key="1">
    <citation type="submission" date="2013-08" db="EMBL/GenBank/DDBJ databases">
        <authorList>
            <person name="Mendez C."/>
            <person name="Richter M."/>
            <person name="Ferrer M."/>
            <person name="Sanchez J."/>
        </authorList>
    </citation>
    <scope>NUCLEOTIDE SEQUENCE</scope>
</reference>